<proteinExistence type="predicted"/>
<comment type="caution">
    <text evidence="1">The sequence shown here is derived from an EMBL/GenBank/DDBJ whole genome shotgun (WGS) entry which is preliminary data.</text>
</comment>
<reference evidence="1" key="1">
    <citation type="submission" date="2017-05" db="EMBL/GenBank/DDBJ databases">
        <title>Complete and WGS of Bordetella genogroups.</title>
        <authorList>
            <person name="Spilker T."/>
            <person name="Lipuma J."/>
        </authorList>
    </citation>
    <scope>NUCLEOTIDE SEQUENCE</scope>
    <source>
        <strain evidence="1">AU21707</strain>
    </source>
</reference>
<keyword evidence="2" id="KW-1185">Reference proteome</keyword>
<gene>
    <name evidence="1" type="ORF">CAL26_06425</name>
</gene>
<evidence type="ECO:0000313" key="2">
    <source>
        <dbReference type="Proteomes" id="UP000216857"/>
    </source>
</evidence>
<dbReference type="EMBL" id="NEVJ01000002">
    <property type="protein sequence ID" value="OZI23112.1"/>
    <property type="molecule type" value="Genomic_DNA"/>
</dbReference>
<dbReference type="AlphaFoldDB" id="A0A261REL9"/>
<protein>
    <submittedName>
        <fullName evidence="1">Uncharacterized protein</fullName>
    </submittedName>
</protein>
<evidence type="ECO:0000313" key="1">
    <source>
        <dbReference type="EMBL" id="OZI23112.1"/>
    </source>
</evidence>
<sequence>MPPITRMISRWVRLDGWELEVEREANVPVGVDMMLRGGRKDGRRSGGVKMGTAFKSYISYRY</sequence>
<name>A0A261REL9_9BORD</name>
<organism evidence="1 2">
    <name type="scientific">Bordetella genomosp. 9</name>
    <dbReference type="NCBI Taxonomy" id="1416803"/>
    <lineage>
        <taxon>Bacteria</taxon>
        <taxon>Pseudomonadati</taxon>
        <taxon>Pseudomonadota</taxon>
        <taxon>Betaproteobacteria</taxon>
        <taxon>Burkholderiales</taxon>
        <taxon>Alcaligenaceae</taxon>
        <taxon>Bordetella</taxon>
    </lineage>
</organism>
<accession>A0A261REL9</accession>
<dbReference type="Proteomes" id="UP000216857">
    <property type="component" value="Unassembled WGS sequence"/>
</dbReference>